<gene>
    <name evidence="2" type="ORF">L873DRAFT_1791744</name>
</gene>
<sequence>MVEILGTSGVGVSRGGTSDQDAGVTKREEDLRDTMETSDNLFSQYEQMDDLDFLNKAIVLAESAVTSITPFHPNRAILSAKLRKMWGSKFEHTGDEVDLDMAWVWAIEEIGTMPKNMATYATACSSILTIRRQLKSTHSRYRFPGQDLLRRYERLGNLADLNEAIIEMEKALEACHPGTAGRAGMLNN</sequence>
<dbReference type="AlphaFoldDB" id="A0A3N4JGJ7"/>
<evidence type="ECO:0000256" key="1">
    <source>
        <dbReference type="SAM" id="MobiDB-lite"/>
    </source>
</evidence>
<keyword evidence="3" id="KW-1185">Reference proteome</keyword>
<reference evidence="2 3" key="1">
    <citation type="journal article" date="2018" name="Nat. Ecol. Evol.">
        <title>Pezizomycetes genomes reveal the molecular basis of ectomycorrhizal truffle lifestyle.</title>
        <authorList>
            <person name="Murat C."/>
            <person name="Payen T."/>
            <person name="Noel B."/>
            <person name="Kuo A."/>
            <person name="Morin E."/>
            <person name="Chen J."/>
            <person name="Kohler A."/>
            <person name="Krizsan K."/>
            <person name="Balestrini R."/>
            <person name="Da Silva C."/>
            <person name="Montanini B."/>
            <person name="Hainaut M."/>
            <person name="Levati E."/>
            <person name="Barry K.W."/>
            <person name="Belfiori B."/>
            <person name="Cichocki N."/>
            <person name="Clum A."/>
            <person name="Dockter R.B."/>
            <person name="Fauchery L."/>
            <person name="Guy J."/>
            <person name="Iotti M."/>
            <person name="Le Tacon F."/>
            <person name="Lindquist E.A."/>
            <person name="Lipzen A."/>
            <person name="Malagnac F."/>
            <person name="Mello A."/>
            <person name="Molinier V."/>
            <person name="Miyauchi S."/>
            <person name="Poulain J."/>
            <person name="Riccioni C."/>
            <person name="Rubini A."/>
            <person name="Sitrit Y."/>
            <person name="Splivallo R."/>
            <person name="Traeger S."/>
            <person name="Wang M."/>
            <person name="Zifcakova L."/>
            <person name="Wipf D."/>
            <person name="Zambonelli A."/>
            <person name="Paolocci F."/>
            <person name="Nowrousian M."/>
            <person name="Ottonello S."/>
            <person name="Baldrian P."/>
            <person name="Spatafora J.W."/>
            <person name="Henrissat B."/>
            <person name="Nagy L.G."/>
            <person name="Aury J.M."/>
            <person name="Wincker P."/>
            <person name="Grigoriev I.V."/>
            <person name="Bonfante P."/>
            <person name="Martin F.M."/>
        </authorList>
    </citation>
    <scope>NUCLEOTIDE SEQUENCE [LARGE SCALE GENOMIC DNA]</scope>
    <source>
        <strain evidence="2 3">120613-1</strain>
    </source>
</reference>
<dbReference type="EMBL" id="ML120417">
    <property type="protein sequence ID" value="RPA96108.1"/>
    <property type="molecule type" value="Genomic_DNA"/>
</dbReference>
<dbReference type="Proteomes" id="UP000276215">
    <property type="component" value="Unassembled WGS sequence"/>
</dbReference>
<feature type="compositionally biased region" description="Basic and acidic residues" evidence="1">
    <location>
        <begin position="24"/>
        <end position="35"/>
    </location>
</feature>
<accession>A0A3N4JGJ7</accession>
<protein>
    <submittedName>
        <fullName evidence="2">Uncharacterized protein</fullName>
    </submittedName>
</protein>
<evidence type="ECO:0000313" key="2">
    <source>
        <dbReference type="EMBL" id="RPA96108.1"/>
    </source>
</evidence>
<organism evidence="2 3">
    <name type="scientific">Choiromyces venosus 120613-1</name>
    <dbReference type="NCBI Taxonomy" id="1336337"/>
    <lineage>
        <taxon>Eukaryota</taxon>
        <taxon>Fungi</taxon>
        <taxon>Dikarya</taxon>
        <taxon>Ascomycota</taxon>
        <taxon>Pezizomycotina</taxon>
        <taxon>Pezizomycetes</taxon>
        <taxon>Pezizales</taxon>
        <taxon>Tuberaceae</taxon>
        <taxon>Choiromyces</taxon>
    </lineage>
</organism>
<name>A0A3N4JGJ7_9PEZI</name>
<feature type="region of interest" description="Disordered" evidence="1">
    <location>
        <begin position="1"/>
        <end position="35"/>
    </location>
</feature>
<evidence type="ECO:0000313" key="3">
    <source>
        <dbReference type="Proteomes" id="UP000276215"/>
    </source>
</evidence>
<proteinExistence type="predicted"/>
<dbReference type="OrthoDB" id="9991317at2759"/>